<accession>A0AAV9I667</accession>
<proteinExistence type="predicted"/>
<reference evidence="2" key="2">
    <citation type="submission" date="2023-06" db="EMBL/GenBank/DDBJ databases">
        <authorList>
            <consortium name="Lawrence Berkeley National Laboratory"/>
            <person name="Mondo S.J."/>
            <person name="Hensen N."/>
            <person name="Bonometti L."/>
            <person name="Westerberg I."/>
            <person name="Brannstrom I.O."/>
            <person name="Guillou S."/>
            <person name="Cros-Aarteil S."/>
            <person name="Calhoun S."/>
            <person name="Haridas S."/>
            <person name="Kuo A."/>
            <person name="Pangilinan J."/>
            <person name="Riley R."/>
            <person name="Labutti K."/>
            <person name="Andreopoulos B."/>
            <person name="Lipzen A."/>
            <person name="Chen C."/>
            <person name="Yanf M."/>
            <person name="Daum C."/>
            <person name="Ng V."/>
            <person name="Clum A."/>
            <person name="Steindorff A."/>
            <person name="Ohm R."/>
            <person name="Martin F."/>
            <person name="Silar P."/>
            <person name="Natvig D."/>
            <person name="Lalanne C."/>
            <person name="Gautier V."/>
            <person name="Ament-Velasquez S.L."/>
            <person name="Kruys A."/>
            <person name="Hutchinson M.I."/>
            <person name="Powell A.J."/>
            <person name="Barry K."/>
            <person name="Miller A.N."/>
            <person name="Grigoriev I.V."/>
            <person name="Debuchy R."/>
            <person name="Gladieux P."/>
            <person name="Thoren M.H."/>
            <person name="Johannesson H."/>
        </authorList>
    </citation>
    <scope>NUCLEOTIDE SEQUENCE</scope>
    <source>
        <strain evidence="2">PSN324</strain>
    </source>
</reference>
<dbReference type="Proteomes" id="UP001321749">
    <property type="component" value="Unassembled WGS sequence"/>
</dbReference>
<evidence type="ECO:0000256" key="1">
    <source>
        <dbReference type="SAM" id="MobiDB-lite"/>
    </source>
</evidence>
<evidence type="ECO:0000313" key="3">
    <source>
        <dbReference type="Proteomes" id="UP001321749"/>
    </source>
</evidence>
<keyword evidence="3" id="KW-1185">Reference proteome</keyword>
<dbReference type="InterPro" id="IPR029196">
    <property type="entry name" value="HAPSTR1-like"/>
</dbReference>
<feature type="region of interest" description="Disordered" evidence="1">
    <location>
        <begin position="73"/>
        <end position="111"/>
    </location>
</feature>
<organism evidence="2 3">
    <name type="scientific">Cladorrhinum samala</name>
    <dbReference type="NCBI Taxonomy" id="585594"/>
    <lineage>
        <taxon>Eukaryota</taxon>
        <taxon>Fungi</taxon>
        <taxon>Dikarya</taxon>
        <taxon>Ascomycota</taxon>
        <taxon>Pezizomycotina</taxon>
        <taxon>Sordariomycetes</taxon>
        <taxon>Sordariomycetidae</taxon>
        <taxon>Sordariales</taxon>
        <taxon>Podosporaceae</taxon>
        <taxon>Cladorrhinum</taxon>
    </lineage>
</organism>
<dbReference type="PANTHER" id="PTHR38645">
    <property type="entry name" value="CHROMOSOME 9, WHOLE GENOME SHOTGUN SEQUENCE"/>
    <property type="match status" value="1"/>
</dbReference>
<evidence type="ECO:0000313" key="2">
    <source>
        <dbReference type="EMBL" id="KAK4466491.1"/>
    </source>
</evidence>
<name>A0AAV9I667_9PEZI</name>
<dbReference type="EMBL" id="MU864931">
    <property type="protein sequence ID" value="KAK4466491.1"/>
    <property type="molecule type" value="Genomic_DNA"/>
</dbReference>
<feature type="region of interest" description="Disordered" evidence="1">
    <location>
        <begin position="175"/>
        <end position="202"/>
    </location>
</feature>
<dbReference type="Pfam" id="PF15251">
    <property type="entry name" value="TAPR1-like"/>
    <property type="match status" value="1"/>
</dbReference>
<dbReference type="AlphaFoldDB" id="A0AAV9I667"/>
<dbReference type="PANTHER" id="PTHR38645:SF1">
    <property type="entry name" value="YALI0F12243P"/>
    <property type="match status" value="1"/>
</dbReference>
<sequence length="232" mass="24997">MSDANDLLDAFKAAALSVTKLYKTSAAAQAKSRADGYQDCIEDLLAFLDKENLASTNNPAAKIRKWAMDRLTSPSLDSDDEPDKAEAPLSSPVMQRATPQAAQSANDRDEINMRDSATPITSNSACPRSSPIIEEVELVVPSQDTFTFQSSHPYPHDAAARLANLDLSDAQTHAARTASRNNRRRDNRGSGPRASLGRGAGQKRKVNLAEIFDLGSLDGKDVFGGGKRSRHA</sequence>
<comment type="caution">
    <text evidence="2">The sequence shown here is derived from an EMBL/GenBank/DDBJ whole genome shotgun (WGS) entry which is preliminary data.</text>
</comment>
<protein>
    <submittedName>
        <fullName evidence="2">Uncharacterized protein</fullName>
    </submittedName>
</protein>
<reference evidence="2" key="1">
    <citation type="journal article" date="2023" name="Mol. Phylogenet. Evol.">
        <title>Genome-scale phylogeny and comparative genomics of the fungal order Sordariales.</title>
        <authorList>
            <person name="Hensen N."/>
            <person name="Bonometti L."/>
            <person name="Westerberg I."/>
            <person name="Brannstrom I.O."/>
            <person name="Guillou S."/>
            <person name="Cros-Aarteil S."/>
            <person name="Calhoun S."/>
            <person name="Haridas S."/>
            <person name="Kuo A."/>
            <person name="Mondo S."/>
            <person name="Pangilinan J."/>
            <person name="Riley R."/>
            <person name="LaButti K."/>
            <person name="Andreopoulos B."/>
            <person name="Lipzen A."/>
            <person name="Chen C."/>
            <person name="Yan M."/>
            <person name="Daum C."/>
            <person name="Ng V."/>
            <person name="Clum A."/>
            <person name="Steindorff A."/>
            <person name="Ohm R.A."/>
            <person name="Martin F."/>
            <person name="Silar P."/>
            <person name="Natvig D.O."/>
            <person name="Lalanne C."/>
            <person name="Gautier V."/>
            <person name="Ament-Velasquez S.L."/>
            <person name="Kruys A."/>
            <person name="Hutchinson M.I."/>
            <person name="Powell A.J."/>
            <person name="Barry K."/>
            <person name="Miller A.N."/>
            <person name="Grigoriev I.V."/>
            <person name="Debuchy R."/>
            <person name="Gladieux P."/>
            <person name="Hiltunen Thoren M."/>
            <person name="Johannesson H."/>
        </authorList>
    </citation>
    <scope>NUCLEOTIDE SEQUENCE</scope>
    <source>
        <strain evidence="2">PSN324</strain>
    </source>
</reference>
<gene>
    <name evidence="2" type="ORF">QBC42DRAFT_282268</name>
</gene>